<comment type="caution">
    <text evidence="1">The sequence shown here is derived from an EMBL/GenBank/DDBJ whole genome shotgun (WGS) entry which is preliminary data.</text>
</comment>
<organism evidence="1 2">
    <name type="scientific">Ottowia thiooxydans</name>
    <dbReference type="NCBI Taxonomy" id="219182"/>
    <lineage>
        <taxon>Bacteria</taxon>
        <taxon>Pseudomonadati</taxon>
        <taxon>Pseudomonadota</taxon>
        <taxon>Betaproteobacteria</taxon>
        <taxon>Burkholderiales</taxon>
        <taxon>Comamonadaceae</taxon>
        <taxon>Ottowia</taxon>
    </lineage>
</organism>
<dbReference type="InterPro" id="IPR012348">
    <property type="entry name" value="RNR-like"/>
</dbReference>
<gene>
    <name evidence="1" type="ORF">ABIE13_001755</name>
</gene>
<dbReference type="SUPFAM" id="SSF47240">
    <property type="entry name" value="Ferritin-like"/>
    <property type="match status" value="1"/>
</dbReference>
<reference evidence="1 2" key="1">
    <citation type="submission" date="2024-06" db="EMBL/GenBank/DDBJ databases">
        <title>Sorghum-associated microbial communities from plants grown in Nebraska, USA.</title>
        <authorList>
            <person name="Schachtman D."/>
        </authorList>
    </citation>
    <scope>NUCLEOTIDE SEQUENCE [LARGE SCALE GENOMIC DNA]</scope>
    <source>
        <strain evidence="1 2">2709</strain>
    </source>
</reference>
<keyword evidence="2" id="KW-1185">Reference proteome</keyword>
<sequence>MSAIAAAAPTILDAPENRFPLELDIAVPRVRNLFHSATNNQWNPATDIEWSLLDPSQYTTEQLYAARMYWSRRAWGEYGAISESPALQIRFCQENCPPDMRLYFSIRTQEESRHAEVCFRMAEKLGGYIQQPDQSEFQGAIATHGVRKMALDPSVPLEGVIAALVCAAEEIAFDVFRHLIDITPNPVARQVLKSIMRDEVRHCAFGWAFMDNRIPHLSKAQLKAVEDAVVLMIEKVELNGYHSAWLATEGAAKSAEVETDRITWQAGLGATVEELEKPVFVASVQRIRRQMEESWGIQLPMFRHPKIDGEF</sequence>
<dbReference type="Proteomes" id="UP001549320">
    <property type="component" value="Unassembled WGS sequence"/>
</dbReference>
<protein>
    <recommendedName>
        <fullName evidence="3">Ferritin-like domain-containing protein</fullName>
    </recommendedName>
</protein>
<dbReference type="EMBL" id="JBEPSH010000003">
    <property type="protein sequence ID" value="MET4576646.1"/>
    <property type="molecule type" value="Genomic_DNA"/>
</dbReference>
<proteinExistence type="predicted"/>
<evidence type="ECO:0000313" key="1">
    <source>
        <dbReference type="EMBL" id="MET4576646.1"/>
    </source>
</evidence>
<dbReference type="RefSeq" id="WP_354442711.1">
    <property type="nucleotide sequence ID" value="NZ_JBEPSH010000003.1"/>
</dbReference>
<name>A0ABV2Q6I7_9BURK</name>
<evidence type="ECO:0008006" key="3">
    <source>
        <dbReference type="Google" id="ProtNLM"/>
    </source>
</evidence>
<evidence type="ECO:0000313" key="2">
    <source>
        <dbReference type="Proteomes" id="UP001549320"/>
    </source>
</evidence>
<dbReference type="Gene3D" id="1.10.620.20">
    <property type="entry name" value="Ribonucleotide Reductase, subunit A"/>
    <property type="match status" value="1"/>
</dbReference>
<dbReference type="InterPro" id="IPR009078">
    <property type="entry name" value="Ferritin-like_SF"/>
</dbReference>
<dbReference type="CDD" id="cd00657">
    <property type="entry name" value="Ferritin_like"/>
    <property type="match status" value="1"/>
</dbReference>
<accession>A0ABV2Q6I7</accession>